<dbReference type="PANTHER" id="PTHR12903">
    <property type="entry name" value="MITOCHONDRIAL RIBOSOMAL PROTEIN L24"/>
    <property type="match status" value="1"/>
</dbReference>
<feature type="compositionally biased region" description="Basic and acidic residues" evidence="7">
    <location>
        <begin position="102"/>
        <end position="111"/>
    </location>
</feature>
<keyword evidence="5" id="KW-0694">RNA-binding</keyword>
<dbReference type="FunCoup" id="A0A540VHX5">
    <property type="interactions" value="470"/>
</dbReference>
<dbReference type="InterPro" id="IPR005825">
    <property type="entry name" value="Ribosomal_uL24_CS"/>
</dbReference>
<dbReference type="InterPro" id="IPR005824">
    <property type="entry name" value="KOW"/>
</dbReference>
<evidence type="ECO:0000256" key="5">
    <source>
        <dbReference type="HAMAP-Rule" id="MF_01326"/>
    </source>
</evidence>
<evidence type="ECO:0000259" key="8">
    <source>
        <dbReference type="SMART" id="SM00739"/>
    </source>
</evidence>
<evidence type="ECO:0000256" key="1">
    <source>
        <dbReference type="ARBA" id="ARBA00010618"/>
    </source>
</evidence>
<dbReference type="Pfam" id="PF00467">
    <property type="entry name" value="KOW"/>
    <property type="match status" value="1"/>
</dbReference>
<dbReference type="SUPFAM" id="SSF50104">
    <property type="entry name" value="Translation proteins SH3-like domain"/>
    <property type="match status" value="1"/>
</dbReference>
<evidence type="ECO:0000256" key="6">
    <source>
        <dbReference type="RuleBase" id="RU003477"/>
    </source>
</evidence>
<dbReference type="InterPro" id="IPR003256">
    <property type="entry name" value="Ribosomal_uL24"/>
</dbReference>
<dbReference type="InterPro" id="IPR014722">
    <property type="entry name" value="Rib_uL2_dom2"/>
</dbReference>
<protein>
    <recommendedName>
        <fullName evidence="4 5">Large ribosomal subunit protein uL24</fullName>
    </recommendedName>
</protein>
<dbReference type="PROSITE" id="PS01108">
    <property type="entry name" value="RIBOSOMAL_L24"/>
    <property type="match status" value="1"/>
</dbReference>
<evidence type="ECO:0000256" key="7">
    <source>
        <dbReference type="SAM" id="MobiDB-lite"/>
    </source>
</evidence>
<comment type="similarity">
    <text evidence="1 5 6">Belongs to the universal ribosomal protein uL24 family.</text>
</comment>
<dbReference type="InterPro" id="IPR057264">
    <property type="entry name" value="Ribosomal_uL24_C"/>
</dbReference>
<dbReference type="Pfam" id="PF17136">
    <property type="entry name" value="ribosomal_L24"/>
    <property type="match status" value="1"/>
</dbReference>
<proteinExistence type="inferred from homology"/>
<feature type="region of interest" description="Disordered" evidence="7">
    <location>
        <begin position="101"/>
        <end position="121"/>
    </location>
</feature>
<dbReference type="RefSeq" id="WP_141609437.1">
    <property type="nucleotide sequence ID" value="NZ_VIGC02000008.1"/>
</dbReference>
<dbReference type="CDD" id="cd06089">
    <property type="entry name" value="KOW_RPL26"/>
    <property type="match status" value="1"/>
</dbReference>
<comment type="function">
    <text evidence="5">One of two assembly initiator proteins, it binds directly to the 5'-end of the 23S rRNA, where it nucleates assembly of the 50S subunit.</text>
</comment>
<dbReference type="SMART" id="SM00739">
    <property type="entry name" value="KOW"/>
    <property type="match status" value="1"/>
</dbReference>
<dbReference type="GO" id="GO:0019843">
    <property type="term" value="F:rRNA binding"/>
    <property type="evidence" value="ECO:0007669"/>
    <property type="project" value="UniProtKB-UniRule"/>
</dbReference>
<keyword evidence="5" id="KW-0699">rRNA-binding</keyword>
<dbReference type="AlphaFoldDB" id="A0A540VHX5"/>
<dbReference type="EMBL" id="VIGC01000008">
    <property type="protein sequence ID" value="TQE96292.1"/>
    <property type="molecule type" value="Genomic_DNA"/>
</dbReference>
<organism evidence="9 10">
    <name type="scientific">Litorilinea aerophila</name>
    <dbReference type="NCBI Taxonomy" id="1204385"/>
    <lineage>
        <taxon>Bacteria</taxon>
        <taxon>Bacillati</taxon>
        <taxon>Chloroflexota</taxon>
        <taxon>Caldilineae</taxon>
        <taxon>Caldilineales</taxon>
        <taxon>Caldilineaceae</taxon>
        <taxon>Litorilinea</taxon>
    </lineage>
</organism>
<comment type="caution">
    <text evidence="9">The sequence shown here is derived from an EMBL/GenBank/DDBJ whole genome shotgun (WGS) entry which is preliminary data.</text>
</comment>
<evidence type="ECO:0000256" key="3">
    <source>
        <dbReference type="ARBA" id="ARBA00023274"/>
    </source>
</evidence>
<dbReference type="InterPro" id="IPR008991">
    <property type="entry name" value="Translation_prot_SH3-like_sf"/>
</dbReference>
<dbReference type="NCBIfam" id="TIGR01079">
    <property type="entry name" value="rplX_bact"/>
    <property type="match status" value="1"/>
</dbReference>
<evidence type="ECO:0000256" key="4">
    <source>
        <dbReference type="ARBA" id="ARBA00035206"/>
    </source>
</evidence>
<comment type="subunit">
    <text evidence="5">Part of the 50S ribosomal subunit.</text>
</comment>
<dbReference type="GO" id="GO:0005840">
    <property type="term" value="C:ribosome"/>
    <property type="evidence" value="ECO:0007669"/>
    <property type="project" value="UniProtKB-KW"/>
</dbReference>
<dbReference type="GO" id="GO:0003735">
    <property type="term" value="F:structural constituent of ribosome"/>
    <property type="evidence" value="ECO:0007669"/>
    <property type="project" value="InterPro"/>
</dbReference>
<keyword evidence="3 5" id="KW-0687">Ribonucleoprotein</keyword>
<reference evidence="9 10" key="1">
    <citation type="submission" date="2019-06" db="EMBL/GenBank/DDBJ databases">
        <title>Genome sequence of Litorilinea aerophila BAA-2444.</title>
        <authorList>
            <person name="Maclea K.S."/>
            <person name="Maurais E.G."/>
            <person name="Iannazzi L.C."/>
        </authorList>
    </citation>
    <scope>NUCLEOTIDE SEQUENCE [LARGE SCALE GENOMIC DNA]</scope>
    <source>
        <strain evidence="9 10">ATCC BAA-2444</strain>
    </source>
</reference>
<keyword evidence="10" id="KW-1185">Reference proteome</keyword>
<evidence type="ECO:0000313" key="10">
    <source>
        <dbReference type="Proteomes" id="UP000317371"/>
    </source>
</evidence>
<sequence>MKVKIKKGDTVEIIAGNDKGYRGQVQQVIRKKRKDGSYDPNRVYVIVSGANMVIKHQRATPNVRTQTGRIEREAPIHISNVMLVGTDGRPTRAGYQVASNGEKIRIDRRTGEPLPSPGESA</sequence>
<dbReference type="GO" id="GO:0006412">
    <property type="term" value="P:translation"/>
    <property type="evidence" value="ECO:0007669"/>
    <property type="project" value="UniProtKB-UniRule"/>
</dbReference>
<dbReference type="GO" id="GO:1990904">
    <property type="term" value="C:ribonucleoprotein complex"/>
    <property type="evidence" value="ECO:0007669"/>
    <property type="project" value="UniProtKB-KW"/>
</dbReference>
<feature type="domain" description="KOW" evidence="8">
    <location>
        <begin position="4"/>
        <end position="31"/>
    </location>
</feature>
<dbReference type="Gene3D" id="2.30.30.30">
    <property type="match status" value="1"/>
</dbReference>
<dbReference type="InParanoid" id="A0A540VHX5"/>
<gene>
    <name evidence="5 9" type="primary">rplX</name>
    <name evidence="9" type="ORF">FKZ61_07290</name>
</gene>
<accession>A0A540VHX5</accession>
<keyword evidence="2 5" id="KW-0689">Ribosomal protein</keyword>
<dbReference type="InterPro" id="IPR041988">
    <property type="entry name" value="Ribosomal_uL24_KOW"/>
</dbReference>
<evidence type="ECO:0000256" key="2">
    <source>
        <dbReference type="ARBA" id="ARBA00022980"/>
    </source>
</evidence>
<dbReference type="Proteomes" id="UP000317371">
    <property type="component" value="Unassembled WGS sequence"/>
</dbReference>
<comment type="function">
    <text evidence="5">One of the proteins that surrounds the polypeptide exit tunnel on the outside of the subunit.</text>
</comment>
<dbReference type="OrthoDB" id="9807419at2"/>
<dbReference type="HAMAP" id="MF_01326_B">
    <property type="entry name" value="Ribosomal_uL24_B"/>
    <property type="match status" value="1"/>
</dbReference>
<name>A0A540VHX5_9CHLR</name>
<evidence type="ECO:0000313" key="9">
    <source>
        <dbReference type="EMBL" id="TQE96292.1"/>
    </source>
</evidence>